<evidence type="ECO:0000313" key="2">
    <source>
        <dbReference type="Proteomes" id="UP000001444"/>
    </source>
</evidence>
<name>C9ZE47_STRSW</name>
<dbReference type="GeneID" id="24312365"/>
<sequence length="204" mass="23070">MKAREDVAAMLRAGATYAQIKSRLQVSDLLISRTRHDLDIPLPPERVKRSRAELVAVDAQAVTMLRAGATYDEIRSALRLDPNRISRLRKQHSIPVPPRDRWAPLRLTVEESFTRYARPTPEGGHLIWTGPRSGRGLDLIASGRTHNARHVAFRKHYGRDPDGQTRRTCDQPDCIAGAHLTDRTLRQANQHADKKFERIFGSST</sequence>
<dbReference type="HOGENOM" id="CLU_1342613_0_0_11"/>
<dbReference type="Proteomes" id="UP000001444">
    <property type="component" value="Chromosome"/>
</dbReference>
<evidence type="ECO:0000313" key="1">
    <source>
        <dbReference type="EMBL" id="CBG73479.1"/>
    </source>
</evidence>
<gene>
    <name evidence="1" type="ordered locus">SCAB_64761</name>
</gene>
<dbReference type="EMBL" id="FN554889">
    <property type="protein sequence ID" value="CBG73479.1"/>
    <property type="molecule type" value="Genomic_DNA"/>
</dbReference>
<keyword evidence="2" id="KW-1185">Reference proteome</keyword>
<dbReference type="STRING" id="680198.SCAB_64761"/>
<dbReference type="KEGG" id="scb:SCAB_64761"/>
<proteinExistence type="predicted"/>
<organism evidence="1 2">
    <name type="scientific">Streptomyces scabiei (strain 87.22)</name>
    <dbReference type="NCBI Taxonomy" id="680198"/>
    <lineage>
        <taxon>Bacteria</taxon>
        <taxon>Bacillati</taxon>
        <taxon>Actinomycetota</taxon>
        <taxon>Actinomycetes</taxon>
        <taxon>Kitasatosporales</taxon>
        <taxon>Streptomycetaceae</taxon>
        <taxon>Streptomyces</taxon>
    </lineage>
</organism>
<dbReference type="AlphaFoldDB" id="C9ZE47"/>
<accession>C9ZE47</accession>
<dbReference type="RefSeq" id="WP_013004036.1">
    <property type="nucleotide sequence ID" value="NC_013929.1"/>
</dbReference>
<protein>
    <recommendedName>
        <fullName evidence="3">HNH endonuclease</fullName>
    </recommendedName>
</protein>
<evidence type="ECO:0008006" key="3">
    <source>
        <dbReference type="Google" id="ProtNLM"/>
    </source>
</evidence>
<reference evidence="1 2" key="1">
    <citation type="journal article" date="2010" name="Mol. Plant Microbe Interact.">
        <title>Streptomyces scabies 87-22 contains a coronafacic acid-like biosynthetic cluster that contributes to plant-microbe interactions.</title>
        <authorList>
            <person name="Bignell D.R."/>
            <person name="Seipke R.F."/>
            <person name="Huguet-Tapia J.C."/>
            <person name="Chambers A.H."/>
            <person name="Parry R.J."/>
            <person name="Loria R."/>
        </authorList>
    </citation>
    <scope>NUCLEOTIDE SEQUENCE [LARGE SCALE GENOMIC DNA]</scope>
    <source>
        <strain evidence="1 2">87.22</strain>
    </source>
</reference>